<reference evidence="7" key="1">
    <citation type="submission" date="2018-11" db="EMBL/GenBank/DDBJ databases">
        <title>Myxobolus squamalis genome and transcriptome.</title>
        <authorList>
            <person name="Yahalomi D."/>
            <person name="Atkinson S.D."/>
            <person name="Neuhof M."/>
            <person name="Chang E.S."/>
            <person name="Philippe H."/>
            <person name="Cartwright P."/>
            <person name="Bartholomew J.L."/>
            <person name="Huchon D."/>
        </authorList>
    </citation>
    <scope>NUCLEOTIDE SEQUENCE</scope>
    <source>
        <strain evidence="7">71B08</strain>
        <tissue evidence="7">Whole</tissue>
    </source>
</reference>
<accession>A0A6B2G2N5</accession>
<feature type="transmembrane region" description="Helical" evidence="5">
    <location>
        <begin position="40"/>
        <end position="63"/>
    </location>
</feature>
<evidence type="ECO:0000256" key="4">
    <source>
        <dbReference type="ARBA" id="ARBA00023136"/>
    </source>
</evidence>
<evidence type="ECO:0000256" key="3">
    <source>
        <dbReference type="ARBA" id="ARBA00022989"/>
    </source>
</evidence>
<dbReference type="PANTHER" id="PTHR11132">
    <property type="entry name" value="SOLUTE CARRIER FAMILY 35"/>
    <property type="match status" value="1"/>
</dbReference>
<feature type="transmembrane region" description="Helical" evidence="5">
    <location>
        <begin position="75"/>
        <end position="96"/>
    </location>
</feature>
<evidence type="ECO:0000256" key="2">
    <source>
        <dbReference type="ARBA" id="ARBA00022692"/>
    </source>
</evidence>
<evidence type="ECO:0000259" key="6">
    <source>
        <dbReference type="Pfam" id="PF03151"/>
    </source>
</evidence>
<organism evidence="7">
    <name type="scientific">Myxobolus squamalis</name>
    <name type="common">Myxosporean</name>
    <dbReference type="NCBI Taxonomy" id="59785"/>
    <lineage>
        <taxon>Eukaryota</taxon>
        <taxon>Metazoa</taxon>
        <taxon>Cnidaria</taxon>
        <taxon>Myxozoa</taxon>
        <taxon>Myxosporea</taxon>
        <taxon>Bivalvulida</taxon>
        <taxon>Platysporina</taxon>
        <taxon>Myxobolidae</taxon>
        <taxon>Myxobolus</taxon>
    </lineage>
</organism>
<dbReference type="GO" id="GO:0016020">
    <property type="term" value="C:membrane"/>
    <property type="evidence" value="ECO:0007669"/>
    <property type="project" value="UniProtKB-SubCell"/>
</dbReference>
<dbReference type="EMBL" id="GHBR01001248">
    <property type="protein sequence ID" value="NDJ96565.1"/>
    <property type="molecule type" value="Transcribed_RNA"/>
</dbReference>
<sequence>MSSLKNKQLKIVLVVAAYWIVSIGLVFLNKRILSHKDIDIPVFITFIQCLVAVFCSFLLQYISKRTNHNICVYKWNWLTHVQLLNVTLLFIAMILFNNLTLKMIPVSFYNIVRALSTVFNLIFTRLILKRSVSLPAIICTFIVIIGFLCGMGELGEGMLSLVPALVGTLASMFVSLFAIFTKSSLEYVNQNPWMFQTFNNINALFIIFPLLPITGELSLVINQMHYIFSPEIFFSLLLSGVLGFLIGICTTLQIQYTSALTHNISGTAKSCFQTILAVIINKETNHTFTWWIGSVFVLVGSGMYSYVCNKEMTAAHNKLLKSNVNSI</sequence>
<evidence type="ECO:0000256" key="1">
    <source>
        <dbReference type="ARBA" id="ARBA00004141"/>
    </source>
</evidence>
<dbReference type="SUPFAM" id="SSF103481">
    <property type="entry name" value="Multidrug resistance efflux transporter EmrE"/>
    <property type="match status" value="1"/>
</dbReference>
<dbReference type="AlphaFoldDB" id="A0A6B2G2N5"/>
<feature type="transmembrane region" description="Helical" evidence="5">
    <location>
        <begin position="12"/>
        <end position="28"/>
    </location>
</feature>
<feature type="transmembrane region" description="Helical" evidence="5">
    <location>
        <begin position="201"/>
        <end position="221"/>
    </location>
</feature>
<evidence type="ECO:0000313" key="7">
    <source>
        <dbReference type="EMBL" id="NDJ96565.1"/>
    </source>
</evidence>
<keyword evidence="2 5" id="KW-0812">Transmembrane</keyword>
<dbReference type="Pfam" id="PF03151">
    <property type="entry name" value="TPT"/>
    <property type="match status" value="1"/>
</dbReference>
<keyword evidence="4 5" id="KW-0472">Membrane</keyword>
<feature type="transmembrane region" description="Helical" evidence="5">
    <location>
        <begin position="288"/>
        <end position="308"/>
    </location>
</feature>
<feature type="transmembrane region" description="Helical" evidence="5">
    <location>
        <begin position="134"/>
        <end position="154"/>
    </location>
</feature>
<feature type="domain" description="Sugar phosphate transporter" evidence="6">
    <location>
        <begin position="10"/>
        <end position="305"/>
    </location>
</feature>
<keyword evidence="3 5" id="KW-1133">Transmembrane helix</keyword>
<dbReference type="InterPro" id="IPR037185">
    <property type="entry name" value="EmrE-like"/>
</dbReference>
<protein>
    <submittedName>
        <fullName evidence="7">GDP-fucose transporter 1 (Trinotate prediction)</fullName>
    </submittedName>
</protein>
<evidence type="ECO:0000256" key="5">
    <source>
        <dbReference type="SAM" id="Phobius"/>
    </source>
</evidence>
<dbReference type="InterPro" id="IPR050186">
    <property type="entry name" value="TPT_transporter"/>
</dbReference>
<dbReference type="InterPro" id="IPR004853">
    <property type="entry name" value="Sugar_P_trans_dom"/>
</dbReference>
<comment type="subcellular location">
    <subcellularLocation>
        <location evidence="1">Membrane</location>
        <topology evidence="1">Multi-pass membrane protein</topology>
    </subcellularLocation>
</comment>
<feature type="transmembrane region" description="Helical" evidence="5">
    <location>
        <begin position="233"/>
        <end position="256"/>
    </location>
</feature>
<proteinExistence type="predicted"/>
<feature type="transmembrane region" description="Helical" evidence="5">
    <location>
        <begin position="108"/>
        <end position="128"/>
    </location>
</feature>
<name>A0A6B2G2N5_MYXSQ</name>
<feature type="transmembrane region" description="Helical" evidence="5">
    <location>
        <begin position="161"/>
        <end position="181"/>
    </location>
</feature>